<comment type="similarity">
    <text evidence="6">Belongs to the YccS/YhfK family.</text>
</comment>
<dbReference type="GO" id="GO:0005886">
    <property type="term" value="C:plasma membrane"/>
    <property type="evidence" value="ECO:0007669"/>
    <property type="project" value="UniProtKB-SubCell"/>
</dbReference>
<feature type="transmembrane region" description="Helical" evidence="8">
    <location>
        <begin position="118"/>
        <end position="143"/>
    </location>
</feature>
<gene>
    <name evidence="10" type="ORF">FHU37_002801</name>
</gene>
<name>A0A853A5Q2_9ACTN</name>
<reference evidence="10 11" key="1">
    <citation type="submission" date="2020-07" db="EMBL/GenBank/DDBJ databases">
        <title>Sequencing the genomes of 1000 actinobacteria strains.</title>
        <authorList>
            <person name="Klenk H.-P."/>
        </authorList>
    </citation>
    <scope>NUCLEOTIDE SEQUENCE [LARGE SCALE GENOMIC DNA]</scope>
    <source>
        <strain evidence="10 11">DSM 42178</strain>
    </source>
</reference>
<feature type="transmembrane region" description="Helical" evidence="8">
    <location>
        <begin position="426"/>
        <end position="445"/>
    </location>
</feature>
<evidence type="ECO:0000256" key="8">
    <source>
        <dbReference type="SAM" id="Phobius"/>
    </source>
</evidence>
<evidence type="ECO:0000313" key="10">
    <source>
        <dbReference type="EMBL" id="NYI05858.1"/>
    </source>
</evidence>
<feature type="domain" description="Integral membrane bound transporter" evidence="9">
    <location>
        <begin position="412"/>
        <end position="535"/>
    </location>
</feature>
<keyword evidence="5 8" id="KW-0472">Membrane</keyword>
<evidence type="ECO:0000256" key="2">
    <source>
        <dbReference type="ARBA" id="ARBA00022475"/>
    </source>
</evidence>
<feature type="transmembrane region" description="Helical" evidence="8">
    <location>
        <begin position="163"/>
        <end position="186"/>
    </location>
</feature>
<evidence type="ECO:0000256" key="7">
    <source>
        <dbReference type="SAM" id="MobiDB-lite"/>
    </source>
</evidence>
<comment type="caution">
    <text evidence="10">The sequence shown here is derived from an EMBL/GenBank/DDBJ whole genome shotgun (WGS) entry which is preliminary data.</text>
</comment>
<dbReference type="Pfam" id="PF13515">
    <property type="entry name" value="FUSC_2"/>
    <property type="match status" value="1"/>
</dbReference>
<feature type="transmembrane region" description="Helical" evidence="8">
    <location>
        <begin position="55"/>
        <end position="78"/>
    </location>
</feature>
<protein>
    <submittedName>
        <fullName evidence="10">Putative membrane protein YccC</fullName>
    </submittedName>
</protein>
<evidence type="ECO:0000256" key="6">
    <source>
        <dbReference type="ARBA" id="ARBA00043993"/>
    </source>
</evidence>
<evidence type="ECO:0000259" key="9">
    <source>
        <dbReference type="Pfam" id="PF13515"/>
    </source>
</evidence>
<feature type="region of interest" description="Disordered" evidence="7">
    <location>
        <begin position="332"/>
        <end position="365"/>
    </location>
</feature>
<keyword evidence="3 8" id="KW-0812">Transmembrane</keyword>
<evidence type="ECO:0000256" key="5">
    <source>
        <dbReference type="ARBA" id="ARBA00023136"/>
    </source>
</evidence>
<dbReference type="InterPro" id="IPR049453">
    <property type="entry name" value="Memb_transporter_dom"/>
</dbReference>
<sequence length="727" mass="75393">MTRPAQRRERRAALRAHTSDDRWAPQWLVRAMRGSDAGVPAGPTVRAAVGMGLPLLLGLLLDQVAAAVPAALGALYATTNDRDESHRGRLARIGVPALAGTVGLLLGEALLPAPPMALAAALAALGLVSGAVSGVGPVTSAAAMQFLVTTVVGSGLVLPDPWWLPPLVFAGGAALVLLPGVLPGAFRGARGVARAGERRAVAEVYLAVAELLDTIGGAGTEEEREARAVAARRRLTARLSAAYDTLFGHRLRGGRSERRERRLLDALDAAIALGEASTTLLWEGRPVDPAGARVARRLAEAVRGGTPPDPPPPLPRATPGQCALDDALRAAAAGLGGPPPAPPTGNAAAAGDAAGGAAGAPPTAPAPLARVVEHAARRDLPPARERLIRARDRCTGRSALHYGARLALCMGLAGVAAGLLHGQRVFWLPVTVAFVLKPDFGSVFVRATQRALGTVAGVLVSVPLLLWVPAPGGLAVVAVAAAGCLPWATARHYGLSTAALTPIMMVFVEFTGEPGTALIGERVLDTFVASAIVLVAGYLVWPESWHARIGPHFADAVDAVRAHLEQVLLPREAEEGPDGRGPRAEPSRLRRKAYRALAAARTALEQALAEPPPVSDRAAAWWPAIAALERVTDAVTATTVRLRHGVPYPPPEQAARLVGALDELAAAVRRHRAPDPAVPLPDPAALVPGGTLAEVTERVRAVRLLVGGPDSLPRRPSAPPRLRRRPS</sequence>
<evidence type="ECO:0000313" key="11">
    <source>
        <dbReference type="Proteomes" id="UP000567795"/>
    </source>
</evidence>
<dbReference type="AlphaFoldDB" id="A0A853A5Q2"/>
<accession>A0A853A5Q2</accession>
<proteinExistence type="inferred from homology"/>
<keyword evidence="2" id="KW-1003">Cell membrane</keyword>
<evidence type="ECO:0000256" key="1">
    <source>
        <dbReference type="ARBA" id="ARBA00004651"/>
    </source>
</evidence>
<dbReference type="RefSeq" id="WP_179814517.1">
    <property type="nucleotide sequence ID" value="NZ_JACBZD010000001.1"/>
</dbReference>
<feature type="region of interest" description="Disordered" evidence="7">
    <location>
        <begin position="707"/>
        <end position="727"/>
    </location>
</feature>
<keyword evidence="11" id="KW-1185">Reference proteome</keyword>
<dbReference type="PANTHER" id="PTHR30509:SF9">
    <property type="entry name" value="MULTIDRUG RESISTANCE PROTEIN MDTO"/>
    <property type="match status" value="1"/>
</dbReference>
<feature type="transmembrane region" description="Helical" evidence="8">
    <location>
        <begin position="90"/>
        <end position="111"/>
    </location>
</feature>
<evidence type="ECO:0000256" key="4">
    <source>
        <dbReference type="ARBA" id="ARBA00022989"/>
    </source>
</evidence>
<dbReference type="PANTHER" id="PTHR30509">
    <property type="entry name" value="P-HYDROXYBENZOIC ACID EFFLUX PUMP SUBUNIT-RELATED"/>
    <property type="match status" value="1"/>
</dbReference>
<keyword evidence="4 8" id="KW-1133">Transmembrane helix</keyword>
<feature type="transmembrane region" description="Helical" evidence="8">
    <location>
        <begin position="399"/>
        <end position="420"/>
    </location>
</feature>
<organism evidence="10 11">
    <name type="scientific">Allostreptomyces psammosilenae</name>
    <dbReference type="NCBI Taxonomy" id="1892865"/>
    <lineage>
        <taxon>Bacteria</taxon>
        <taxon>Bacillati</taxon>
        <taxon>Actinomycetota</taxon>
        <taxon>Actinomycetes</taxon>
        <taxon>Kitasatosporales</taxon>
        <taxon>Streptomycetaceae</taxon>
        <taxon>Allostreptomyces</taxon>
    </lineage>
</organism>
<dbReference type="EMBL" id="JACBZD010000001">
    <property type="protein sequence ID" value="NYI05858.1"/>
    <property type="molecule type" value="Genomic_DNA"/>
</dbReference>
<dbReference type="Proteomes" id="UP000567795">
    <property type="component" value="Unassembled WGS sequence"/>
</dbReference>
<evidence type="ECO:0000256" key="3">
    <source>
        <dbReference type="ARBA" id="ARBA00022692"/>
    </source>
</evidence>
<comment type="subcellular location">
    <subcellularLocation>
        <location evidence="1">Cell membrane</location>
        <topology evidence="1">Multi-pass membrane protein</topology>
    </subcellularLocation>
</comment>
<feature type="transmembrane region" description="Helical" evidence="8">
    <location>
        <begin position="457"/>
        <end position="481"/>
    </location>
</feature>